<protein>
    <submittedName>
        <fullName evidence="1">Uncharacterized protein</fullName>
    </submittedName>
</protein>
<evidence type="ECO:0000313" key="1">
    <source>
        <dbReference type="EMBL" id="KAJ8115335.1"/>
    </source>
</evidence>
<evidence type="ECO:0000313" key="2">
    <source>
        <dbReference type="Proteomes" id="UP001153331"/>
    </source>
</evidence>
<dbReference type="Proteomes" id="UP001153331">
    <property type="component" value="Unassembled WGS sequence"/>
</dbReference>
<keyword evidence="2" id="KW-1185">Reference proteome</keyword>
<dbReference type="EMBL" id="JAPHNI010000145">
    <property type="protein sequence ID" value="KAJ8115335.1"/>
    <property type="molecule type" value="Genomic_DNA"/>
</dbReference>
<reference evidence="1" key="1">
    <citation type="submission" date="2022-11" db="EMBL/GenBank/DDBJ databases">
        <title>Genome Sequence of Boeremia exigua.</title>
        <authorList>
            <person name="Buettner E."/>
        </authorList>
    </citation>
    <scope>NUCLEOTIDE SEQUENCE</scope>
    <source>
        <strain evidence="1">CU02</strain>
    </source>
</reference>
<name>A0ACC2IJF7_9PLEO</name>
<comment type="caution">
    <text evidence="1">The sequence shown here is derived from an EMBL/GenBank/DDBJ whole genome shotgun (WGS) entry which is preliminary data.</text>
</comment>
<gene>
    <name evidence="1" type="ORF">OPT61_g2987</name>
</gene>
<accession>A0ACC2IJF7</accession>
<organism evidence="1 2">
    <name type="scientific">Boeremia exigua</name>
    <dbReference type="NCBI Taxonomy" id="749465"/>
    <lineage>
        <taxon>Eukaryota</taxon>
        <taxon>Fungi</taxon>
        <taxon>Dikarya</taxon>
        <taxon>Ascomycota</taxon>
        <taxon>Pezizomycotina</taxon>
        <taxon>Dothideomycetes</taxon>
        <taxon>Pleosporomycetidae</taxon>
        <taxon>Pleosporales</taxon>
        <taxon>Pleosporineae</taxon>
        <taxon>Didymellaceae</taxon>
        <taxon>Boeremia</taxon>
    </lineage>
</organism>
<sequence>MEPTPLDTSPTQLHPCFTLSSLPAELIQHVSLYLDVPTFRALRLTASRYHHQTAHTFKKNFFITRHLQWTEFSLQRLVTISEHPDLGKACQHLVIDATPHHALLLWKMRRRSADAGHMTPITDDEDGSKLIKKLNEDYDVLQQKAEEVARWFNETRFDVKCLTTAFSRLQSLQSVTFAYQGMGAEYSKFRRRYCEVSQLEMSRPVISTLAALAASGAKIGHVGIHEESKHGAISIGRLESLAPSLRCFDAAFENLETLQLNLRDWRSPDTGFEIEQIRAPFVVRFLAKCRNVRVLELSCYSALEEDLFGALARTCRFNKLQRCRLESFRITHASDLMEFLAPCSDTLEDLQLQHILNTDPETTWAAIFTSLADSPSCLAKLRSFVVARLFSQQNFDCIKRVVFHDRTHPTHSLVVDGDDWRANLKARGCRYIEPEGAPTSPSQFPLSSQNPVLARFEISCRAMWPLCRLTISLGGYAAAAHSTAPTDPCLENGKTATNGAQLATYVARMQLQGTGYKQRVQKELSMLDCSNCVGFAPGGATSDWSGSSQASPSGLLFTSRDDRLGLRSKQREEGGNPQLRHSYALAVPPPSHFFSSPVGVFSDKSRARIRPRKAHVRVLTLCMDDAKLVEGFLVDAKVGFAVSTQTAWQKAPVRRGFVSEDQGAMWTSANEVWNGPGGRSIQGKMELFGKAWLCSFFGDDDSGFTGDGKVEATVIKTSDEPTLDSSSARSIQFSLPFFE</sequence>
<proteinExistence type="predicted"/>